<feature type="compositionally biased region" description="Acidic residues" evidence="7">
    <location>
        <begin position="439"/>
        <end position="453"/>
    </location>
</feature>
<dbReference type="Proteomes" id="UP000748025">
    <property type="component" value="Unassembled WGS sequence"/>
</dbReference>
<feature type="compositionally biased region" description="Low complexity" evidence="7">
    <location>
        <begin position="1"/>
        <end position="37"/>
    </location>
</feature>
<feature type="region of interest" description="Disordered" evidence="7">
    <location>
        <begin position="696"/>
        <end position="744"/>
    </location>
</feature>
<evidence type="ECO:0000256" key="3">
    <source>
        <dbReference type="ARBA" id="ARBA00022552"/>
    </source>
</evidence>
<feature type="region of interest" description="Disordered" evidence="7">
    <location>
        <begin position="158"/>
        <end position="474"/>
    </location>
</feature>
<dbReference type="GO" id="GO:0005732">
    <property type="term" value="C:sno(s)RNA-containing ribonucleoprotein complex"/>
    <property type="evidence" value="ECO:0007669"/>
    <property type="project" value="InterPro"/>
</dbReference>
<dbReference type="InterPro" id="IPR012173">
    <property type="entry name" value="Mpp10"/>
</dbReference>
<evidence type="ECO:0000313" key="8">
    <source>
        <dbReference type="EMBL" id="KAG6013638.1"/>
    </source>
</evidence>
<protein>
    <submittedName>
        <fullName evidence="8">Uncharacterized protein</fullName>
    </submittedName>
</protein>
<feature type="compositionally biased region" description="Acidic residues" evidence="7">
    <location>
        <begin position="205"/>
        <end position="229"/>
    </location>
</feature>
<dbReference type="GO" id="GO:0032040">
    <property type="term" value="C:small-subunit processome"/>
    <property type="evidence" value="ECO:0007669"/>
    <property type="project" value="TreeGrafter"/>
</dbReference>
<dbReference type="Pfam" id="PF04006">
    <property type="entry name" value="Mpp10"/>
    <property type="match status" value="1"/>
</dbReference>
<feature type="compositionally biased region" description="Acidic residues" evidence="7">
    <location>
        <begin position="366"/>
        <end position="384"/>
    </location>
</feature>
<feature type="compositionally biased region" description="Acidic residues" evidence="7">
    <location>
        <begin position="176"/>
        <end position="194"/>
    </location>
</feature>
<comment type="similarity">
    <text evidence="6">Belongs to the MPP10 family.</text>
</comment>
<keyword evidence="9" id="KW-1185">Reference proteome</keyword>
<organism evidence="8 9">
    <name type="scientific">Claviceps pusilla</name>
    <dbReference type="NCBI Taxonomy" id="123648"/>
    <lineage>
        <taxon>Eukaryota</taxon>
        <taxon>Fungi</taxon>
        <taxon>Dikarya</taxon>
        <taxon>Ascomycota</taxon>
        <taxon>Pezizomycotina</taxon>
        <taxon>Sordariomycetes</taxon>
        <taxon>Hypocreomycetidae</taxon>
        <taxon>Hypocreales</taxon>
        <taxon>Clavicipitaceae</taxon>
        <taxon>Claviceps</taxon>
    </lineage>
</organism>
<evidence type="ECO:0000256" key="2">
    <source>
        <dbReference type="ARBA" id="ARBA00022517"/>
    </source>
</evidence>
<reference evidence="8" key="1">
    <citation type="journal article" date="2020" name="bioRxiv">
        <title>Whole genome comparisons of ergot fungi reveals the divergence and evolution of species within the genus Claviceps are the result of varying mechanisms driving genome evolution and host range expansion.</title>
        <authorList>
            <person name="Wyka S.A."/>
            <person name="Mondo S.J."/>
            <person name="Liu M."/>
            <person name="Dettman J."/>
            <person name="Nalam V."/>
            <person name="Broders K.D."/>
        </authorList>
    </citation>
    <scope>NUCLEOTIDE SEQUENCE</scope>
    <source>
        <strain evidence="8">CCC 602</strain>
    </source>
</reference>
<keyword evidence="5" id="KW-0687">Ribonucleoprotein</keyword>
<evidence type="ECO:0000256" key="7">
    <source>
        <dbReference type="SAM" id="MobiDB-lite"/>
    </source>
</evidence>
<dbReference type="OrthoDB" id="445326at2759"/>
<evidence type="ECO:0000256" key="5">
    <source>
        <dbReference type="ARBA" id="ARBA00023274"/>
    </source>
</evidence>
<proteinExistence type="inferred from homology"/>
<gene>
    <name evidence="8" type="ORF">E4U43_007188</name>
</gene>
<evidence type="ECO:0000256" key="1">
    <source>
        <dbReference type="ARBA" id="ARBA00004604"/>
    </source>
</evidence>
<feature type="compositionally biased region" description="Basic residues" evidence="7">
    <location>
        <begin position="402"/>
        <end position="414"/>
    </location>
</feature>
<feature type="region of interest" description="Disordered" evidence="7">
    <location>
        <begin position="1"/>
        <end position="39"/>
    </location>
</feature>
<sequence>MAVATSPTLTSTSHTLSGQPLMASASLSGAQSSSSLSPDTKEDMAAFLASLRPENRHKFIEPNAAIPGEALSIVKNTLEAFASQVSDLQQQRLKESRKRKRSREKSAIDGGDVLKMRKVYVDGFETGQVWQQAKKMISSVLGFADGLVDELEEAGEVMADSGSKGHEPRSLSFGEDGFEVDSDEDSDGDSDESGADVNGEAEHGAEDEDEDEDEDEEGSEQDIEDDVELQDGSTLSDNGKDGGEEEEDDEEDDEEEEEPEEFVEDPNGLNDGFFSIDDFNKQTQWFENQDARGDPTTDQASDDEEIDWGADPLAPPKASSKSSGKKGARTKASLDEEADEDEDEDEDDEEDGPTFGDMALDAPEGASDDEAMDMEDGMEDDEGNDFNANEVYYKDFFAPPPRKNKTGKPFKKKANKVEAERPTEEDTARAMADVKRDLFDDESDNDEDSDQDLSDASAGDPKSRRSAHERRQAKLAEQIRQLEAESVAKREWTLSGEAAAADRPVNSLLEQDLDFEHVGKPVPVITPEVSESIEDLIKRRILAQEFDEVLRRRPDTDGLPAHTRRGLVEVDDSKSTKGLAEIYEEEHIKNANPDTYVSKSDEKLQREEKEVEAMWKDISARLDALSSWQYKPKPAAPTISVVTDVATISMEDAQPTTAQAVVGESSRMAPQEIYKAGAANNDAAAVTDKGEVVTKAGLPLSREEMSREDKKRRRRRHKERLRKAGGVDAQQNKTLGTRAKMQRDTMAELKKGGVKVINRKGEITDVDGNKAKAKKAVSSGSFKL</sequence>
<dbReference type="AlphaFoldDB" id="A0A9P7NFC5"/>
<dbReference type="PANTHER" id="PTHR17039:SF0">
    <property type="entry name" value="U3 SMALL NUCLEOLAR RIBONUCLEOPROTEIN PROTEIN MPP10"/>
    <property type="match status" value="1"/>
</dbReference>
<comment type="caution">
    <text evidence="8">The sequence shown here is derived from an EMBL/GenBank/DDBJ whole genome shotgun (WGS) entry which is preliminary data.</text>
</comment>
<accession>A0A9P7NFC5</accession>
<keyword evidence="4" id="KW-0539">Nucleus</keyword>
<dbReference type="GO" id="GO:0034457">
    <property type="term" value="C:Mpp10 complex"/>
    <property type="evidence" value="ECO:0007669"/>
    <property type="project" value="InterPro"/>
</dbReference>
<keyword evidence="2" id="KW-0690">Ribosome biogenesis</keyword>
<dbReference type="PIRSF" id="PIRSF017300">
    <property type="entry name" value="snoRNP_Mpp10"/>
    <property type="match status" value="1"/>
</dbReference>
<evidence type="ECO:0000256" key="4">
    <source>
        <dbReference type="ARBA" id="ARBA00023242"/>
    </source>
</evidence>
<evidence type="ECO:0000256" key="6">
    <source>
        <dbReference type="ARBA" id="ARBA00029455"/>
    </source>
</evidence>
<evidence type="ECO:0000313" key="9">
    <source>
        <dbReference type="Proteomes" id="UP000748025"/>
    </source>
</evidence>
<dbReference type="PANTHER" id="PTHR17039">
    <property type="entry name" value="U3 SMALL NUCLEOLAR RIBONUCLEOPROTEIN PROTEIN MPP10"/>
    <property type="match status" value="1"/>
</dbReference>
<feature type="compositionally biased region" description="Basic residues" evidence="7">
    <location>
        <begin position="710"/>
        <end position="723"/>
    </location>
</feature>
<feature type="compositionally biased region" description="Acidic residues" evidence="7">
    <location>
        <begin position="335"/>
        <end position="352"/>
    </location>
</feature>
<feature type="compositionally biased region" description="Acidic residues" evidence="7">
    <location>
        <begin position="243"/>
        <end position="264"/>
    </location>
</feature>
<name>A0A9P7NFC5_9HYPO</name>
<feature type="compositionally biased region" description="Basic and acidic residues" evidence="7">
    <location>
        <begin position="415"/>
        <end position="438"/>
    </location>
</feature>
<dbReference type="GO" id="GO:0006364">
    <property type="term" value="P:rRNA processing"/>
    <property type="evidence" value="ECO:0007669"/>
    <property type="project" value="UniProtKB-KW"/>
</dbReference>
<comment type="subcellular location">
    <subcellularLocation>
        <location evidence="1">Nucleus</location>
        <location evidence="1">Nucleolus</location>
    </subcellularLocation>
</comment>
<dbReference type="EMBL" id="SRPW01000566">
    <property type="protein sequence ID" value="KAG6013638.1"/>
    <property type="molecule type" value="Genomic_DNA"/>
</dbReference>
<feature type="compositionally biased region" description="Low complexity" evidence="7">
    <location>
        <begin position="310"/>
        <end position="322"/>
    </location>
</feature>
<keyword evidence="3" id="KW-0698">rRNA processing</keyword>